<proteinExistence type="predicted"/>
<feature type="region of interest" description="Disordered" evidence="1">
    <location>
        <begin position="40"/>
        <end position="69"/>
    </location>
</feature>
<reference evidence="2" key="1">
    <citation type="journal article" date="2022" name="Int. J. Mol. Sci.">
        <title>Draft Genome of Tanacetum Coccineum: Genomic Comparison of Closely Related Tanacetum-Family Plants.</title>
        <authorList>
            <person name="Yamashiro T."/>
            <person name="Shiraishi A."/>
            <person name="Nakayama K."/>
            <person name="Satake H."/>
        </authorList>
    </citation>
    <scope>NUCLEOTIDE SEQUENCE</scope>
</reference>
<sequence length="136" mass="15796">MSASNQQTLAKLGATERPPMLEKGSYVPWASHFMRVLDNKQEDGERMRHSIEVGPYKRKMIQNSDKPDDSKAQIIEPLIKMTESTKKQYFADIRVINFILQGIPNDIYNSVDACKNAKQMWERIRRLMHGSEKIEQ</sequence>
<keyword evidence="3" id="KW-1185">Reference proteome</keyword>
<organism evidence="2 3">
    <name type="scientific">Tanacetum coccineum</name>
    <dbReference type="NCBI Taxonomy" id="301880"/>
    <lineage>
        <taxon>Eukaryota</taxon>
        <taxon>Viridiplantae</taxon>
        <taxon>Streptophyta</taxon>
        <taxon>Embryophyta</taxon>
        <taxon>Tracheophyta</taxon>
        <taxon>Spermatophyta</taxon>
        <taxon>Magnoliopsida</taxon>
        <taxon>eudicotyledons</taxon>
        <taxon>Gunneridae</taxon>
        <taxon>Pentapetalae</taxon>
        <taxon>asterids</taxon>
        <taxon>campanulids</taxon>
        <taxon>Asterales</taxon>
        <taxon>Asteraceae</taxon>
        <taxon>Asteroideae</taxon>
        <taxon>Anthemideae</taxon>
        <taxon>Anthemidinae</taxon>
        <taxon>Tanacetum</taxon>
    </lineage>
</organism>
<evidence type="ECO:0008006" key="4">
    <source>
        <dbReference type="Google" id="ProtNLM"/>
    </source>
</evidence>
<comment type="caution">
    <text evidence="2">The sequence shown here is derived from an EMBL/GenBank/DDBJ whole genome shotgun (WGS) entry which is preliminary data.</text>
</comment>
<gene>
    <name evidence="2" type="ORF">Tco_0680617</name>
</gene>
<reference evidence="2" key="2">
    <citation type="submission" date="2022-01" db="EMBL/GenBank/DDBJ databases">
        <authorList>
            <person name="Yamashiro T."/>
            <person name="Shiraishi A."/>
            <person name="Satake H."/>
            <person name="Nakayama K."/>
        </authorList>
    </citation>
    <scope>NUCLEOTIDE SEQUENCE</scope>
</reference>
<name>A0ABQ4XM74_9ASTR</name>
<dbReference type="EMBL" id="BQNB010009622">
    <property type="protein sequence ID" value="GJS66053.1"/>
    <property type="molecule type" value="Genomic_DNA"/>
</dbReference>
<evidence type="ECO:0000313" key="3">
    <source>
        <dbReference type="Proteomes" id="UP001151760"/>
    </source>
</evidence>
<accession>A0ABQ4XM74</accession>
<evidence type="ECO:0000313" key="2">
    <source>
        <dbReference type="EMBL" id="GJS66053.1"/>
    </source>
</evidence>
<evidence type="ECO:0000256" key="1">
    <source>
        <dbReference type="SAM" id="MobiDB-lite"/>
    </source>
</evidence>
<feature type="compositionally biased region" description="Basic and acidic residues" evidence="1">
    <location>
        <begin position="40"/>
        <end position="51"/>
    </location>
</feature>
<dbReference type="Proteomes" id="UP001151760">
    <property type="component" value="Unassembled WGS sequence"/>
</dbReference>
<protein>
    <recommendedName>
        <fullName evidence="4">Integrase, catalytic region, zinc finger, CCHC-type, peptidase aspartic, catalytic</fullName>
    </recommendedName>
</protein>